<reference evidence="4 7" key="1">
    <citation type="journal article" date="2017" name="PLoS Biol.">
        <title>The sea cucumber genome provides insights into morphological evolution and visceral regeneration.</title>
        <authorList>
            <person name="Zhang X."/>
            <person name="Sun L."/>
            <person name="Yuan J."/>
            <person name="Sun Y."/>
            <person name="Gao Y."/>
            <person name="Zhang L."/>
            <person name="Li S."/>
            <person name="Dai H."/>
            <person name="Hamel J.F."/>
            <person name="Liu C."/>
            <person name="Yu Y."/>
            <person name="Liu S."/>
            <person name="Lin W."/>
            <person name="Guo K."/>
            <person name="Jin S."/>
            <person name="Xu P."/>
            <person name="Storey K.B."/>
            <person name="Huan P."/>
            <person name="Zhang T."/>
            <person name="Zhou Y."/>
            <person name="Zhang J."/>
            <person name="Lin C."/>
            <person name="Li X."/>
            <person name="Xing L."/>
            <person name="Huo D."/>
            <person name="Sun M."/>
            <person name="Wang L."/>
            <person name="Mercier A."/>
            <person name="Li F."/>
            <person name="Yang H."/>
            <person name="Xiang J."/>
        </authorList>
    </citation>
    <scope>NUCLEOTIDE SEQUENCE [LARGE SCALE GENOMIC DNA]</scope>
    <source>
        <strain evidence="4">Shaxun</strain>
        <tissue evidence="4">Muscle</tissue>
    </source>
</reference>
<dbReference type="Proteomes" id="UP000230750">
    <property type="component" value="Unassembled WGS sequence"/>
</dbReference>
<dbReference type="InterPro" id="IPR016729">
    <property type="entry name" value="FADD"/>
</dbReference>
<dbReference type="PANTHER" id="PTHR15077:SF10">
    <property type="entry name" value="FAS-ASSOCIATED DEATH DOMAIN PROTEIN"/>
    <property type="match status" value="1"/>
</dbReference>
<organism evidence="4 7">
    <name type="scientific">Stichopus japonicus</name>
    <name type="common">Sea cucumber</name>
    <dbReference type="NCBI Taxonomy" id="307972"/>
    <lineage>
        <taxon>Eukaryota</taxon>
        <taxon>Metazoa</taxon>
        <taxon>Echinodermata</taxon>
        <taxon>Eleutherozoa</taxon>
        <taxon>Echinozoa</taxon>
        <taxon>Holothuroidea</taxon>
        <taxon>Aspidochirotacea</taxon>
        <taxon>Aspidochirotida</taxon>
        <taxon>Stichopodidae</taxon>
        <taxon>Apostichopus</taxon>
    </lineage>
</organism>
<reference evidence="5" key="2">
    <citation type="journal article" date="2020" name="Dev. Comp. Immunol.">
        <title>Fas-associated death domain (FADD) in sea cucumber (Apostichopus japonicus): Molecular cloning, characterization and pro-apoptotic function analysis.</title>
        <authorList>
            <person name="Zhao Y."/>
            <person name="Guo M."/>
            <person name="Lv Z."/>
            <person name="Zhang W."/>
            <person name="Shao Y."/>
            <person name="Zhao X."/>
            <person name="Li C."/>
        </authorList>
    </citation>
    <scope>NUCLEOTIDE SEQUENCE</scope>
</reference>
<dbReference type="PROSITE" id="PS50017">
    <property type="entry name" value="DEATH_DOMAIN"/>
    <property type="match status" value="1"/>
</dbReference>
<dbReference type="SUPFAM" id="SSF47986">
    <property type="entry name" value="DEATH domain"/>
    <property type="match status" value="2"/>
</dbReference>
<evidence type="ECO:0000256" key="1">
    <source>
        <dbReference type="SAM" id="MobiDB-lite"/>
    </source>
</evidence>
<evidence type="ECO:0000313" key="5">
    <source>
        <dbReference type="EMBL" id="QIR83407.1"/>
    </source>
</evidence>
<evidence type="ECO:0000259" key="2">
    <source>
        <dbReference type="PROSITE" id="PS50017"/>
    </source>
</evidence>
<proteinExistence type="evidence at transcript level"/>
<dbReference type="PANTHER" id="PTHR15077">
    <property type="entry name" value="FAS-ASSOCIATING DEATH DOMAIN-CONTAINING PROTEIN FADD"/>
    <property type="match status" value="1"/>
</dbReference>
<dbReference type="STRING" id="307972.A0A2G8L184"/>
<dbReference type="EMBL" id="MT127635">
    <property type="protein sequence ID" value="QOE76452.1"/>
    <property type="molecule type" value="mRNA"/>
</dbReference>
<dbReference type="GO" id="GO:0031265">
    <property type="term" value="C:CD95 death-inducing signaling complex"/>
    <property type="evidence" value="ECO:0007669"/>
    <property type="project" value="TreeGrafter"/>
</dbReference>
<dbReference type="InterPro" id="IPR000488">
    <property type="entry name" value="Death_dom"/>
</dbReference>
<dbReference type="EMBL" id="MRZV01000268">
    <property type="protein sequence ID" value="PIK53982.1"/>
    <property type="molecule type" value="Genomic_DNA"/>
</dbReference>
<evidence type="ECO:0000259" key="3">
    <source>
        <dbReference type="PROSITE" id="PS50168"/>
    </source>
</evidence>
<dbReference type="InterPro" id="IPR001875">
    <property type="entry name" value="DED_dom"/>
</dbReference>
<dbReference type="GO" id="GO:0097191">
    <property type="term" value="P:extrinsic apoptotic signaling pathway"/>
    <property type="evidence" value="ECO:0007669"/>
    <property type="project" value="TreeGrafter"/>
</dbReference>
<evidence type="ECO:0000313" key="4">
    <source>
        <dbReference type="EMBL" id="PIK53982.1"/>
    </source>
</evidence>
<feature type="region of interest" description="Disordered" evidence="1">
    <location>
        <begin position="93"/>
        <end position="129"/>
    </location>
</feature>
<feature type="domain" description="Death" evidence="2">
    <location>
        <begin position="147"/>
        <end position="225"/>
    </location>
</feature>
<dbReference type="GO" id="GO:0042981">
    <property type="term" value="P:regulation of apoptotic process"/>
    <property type="evidence" value="ECO:0007669"/>
    <property type="project" value="InterPro"/>
</dbReference>
<dbReference type="SMART" id="SM00005">
    <property type="entry name" value="DEATH"/>
    <property type="match status" value="1"/>
</dbReference>
<dbReference type="GO" id="GO:0089720">
    <property type="term" value="F:caspase binding"/>
    <property type="evidence" value="ECO:0007669"/>
    <property type="project" value="TreeGrafter"/>
</dbReference>
<dbReference type="Pfam" id="PF00531">
    <property type="entry name" value="Death"/>
    <property type="match status" value="1"/>
</dbReference>
<dbReference type="SMR" id="A0A2G8L184"/>
<dbReference type="EMBL" id="MN894886">
    <property type="protein sequence ID" value="QIR83407.1"/>
    <property type="molecule type" value="mRNA"/>
</dbReference>
<dbReference type="FunFam" id="1.10.533.10:FF:000059">
    <property type="entry name" value="Fas-associated via death domain"/>
    <property type="match status" value="1"/>
</dbReference>
<evidence type="ECO:0000313" key="6">
    <source>
        <dbReference type="EMBL" id="QOE76452.1"/>
    </source>
</evidence>
<dbReference type="GO" id="GO:0005123">
    <property type="term" value="F:death receptor binding"/>
    <property type="evidence" value="ECO:0007669"/>
    <property type="project" value="TreeGrafter"/>
</dbReference>
<evidence type="ECO:0000313" key="7">
    <source>
        <dbReference type="Proteomes" id="UP000230750"/>
    </source>
</evidence>
<dbReference type="InterPro" id="IPR011029">
    <property type="entry name" value="DEATH-like_dom_sf"/>
</dbReference>
<dbReference type="Gene3D" id="1.10.533.10">
    <property type="entry name" value="Death Domain, Fas"/>
    <property type="match status" value="2"/>
</dbReference>
<keyword evidence="7" id="KW-1185">Reference proteome</keyword>
<name>A0A2G8L184_STIJA</name>
<gene>
    <name evidence="4" type="ORF">BSL78_09119</name>
</gene>
<dbReference type="AlphaFoldDB" id="A0A2G8L184"/>
<dbReference type="OrthoDB" id="100767at2759"/>
<sequence length="228" mass="26026">MAEKFSDDVITAVMTINNALKEPGNNEKFELMLAGLMMRDDLNQREADDIKDFQQLFITLKEKDKIRPGKIKPLLKGLGDIGRQDLQRLLRDGPDGIVQGGYESKKPQTKKPQTAREVPVGPSTAPNPVMPPSEEIMGEDLSQCFFVVVEHVGRDWRFLGRQLNLRQFDFDQIVEQHPRNLREQVQTMLELWKDRYRTKATKASLVAALRKCRMNLAADMAEKTATTE</sequence>
<dbReference type="GO" id="GO:0045089">
    <property type="term" value="P:positive regulation of innate immune response"/>
    <property type="evidence" value="ECO:0007669"/>
    <property type="project" value="TreeGrafter"/>
</dbReference>
<protein>
    <submittedName>
        <fullName evidence="5">Fas-associated death domain protein</fullName>
    </submittedName>
    <submittedName>
        <fullName evidence="6">Fas-associated death domain-2</fullName>
    </submittedName>
    <submittedName>
        <fullName evidence="4">Fas-associating death domain-containing protein</fullName>
    </submittedName>
</protein>
<accession>A0A2G8L184</accession>
<dbReference type="PROSITE" id="PS50168">
    <property type="entry name" value="DED"/>
    <property type="match status" value="1"/>
</dbReference>
<feature type="domain" description="DED" evidence="3">
    <location>
        <begin position="8"/>
        <end position="92"/>
    </location>
</feature>